<evidence type="ECO:0000313" key="1">
    <source>
        <dbReference type="EMBL" id="RJT83404.1"/>
    </source>
</evidence>
<proteinExistence type="predicted"/>
<reference evidence="1 2" key="1">
    <citation type="submission" date="2018-09" db="EMBL/GenBank/DDBJ databases">
        <title>Novel species of Arthrobacter.</title>
        <authorList>
            <person name="Liu Q."/>
            <person name="Xin Y.-H."/>
        </authorList>
    </citation>
    <scope>NUCLEOTIDE SEQUENCE [LARGE SCALE GENOMIC DNA]</scope>
    <source>
        <strain evidence="1 2">Hz2</strain>
    </source>
</reference>
<gene>
    <name evidence="1" type="ORF">D6T63_02930</name>
</gene>
<sequence>MLSDGSGLPRTTLLVMSGGRDAQGIGPLAEQLARETNDLLDTLGGTIARLALAHRSCTPDPEDQVMDDDAFAWVQQSLEDISATLRGLSLGRATEKSAQADAPRALIGLG</sequence>
<dbReference type="Proteomes" id="UP000272560">
    <property type="component" value="Unassembled WGS sequence"/>
</dbReference>
<keyword evidence="2" id="KW-1185">Reference proteome</keyword>
<organism evidence="1 2">
    <name type="scientific">Arthrobacter cheniae</name>
    <dbReference type="NCBI Taxonomy" id="1258888"/>
    <lineage>
        <taxon>Bacteria</taxon>
        <taxon>Bacillati</taxon>
        <taxon>Actinomycetota</taxon>
        <taxon>Actinomycetes</taxon>
        <taxon>Micrococcales</taxon>
        <taxon>Micrococcaceae</taxon>
        <taxon>Arthrobacter</taxon>
    </lineage>
</organism>
<evidence type="ECO:0000313" key="2">
    <source>
        <dbReference type="Proteomes" id="UP000272560"/>
    </source>
</evidence>
<dbReference type="AlphaFoldDB" id="A0A3A5MJJ7"/>
<dbReference type="EMBL" id="QZVT01000001">
    <property type="protein sequence ID" value="RJT83404.1"/>
    <property type="molecule type" value="Genomic_DNA"/>
</dbReference>
<comment type="caution">
    <text evidence="1">The sequence shown here is derived from an EMBL/GenBank/DDBJ whole genome shotgun (WGS) entry which is preliminary data.</text>
</comment>
<accession>A0A3A5MJJ7</accession>
<protein>
    <submittedName>
        <fullName evidence="1">Uncharacterized protein</fullName>
    </submittedName>
</protein>
<name>A0A3A5MJJ7_9MICC</name>